<dbReference type="Proteomes" id="UP000000529">
    <property type="component" value="Chromosome"/>
</dbReference>
<reference evidence="1 2" key="1">
    <citation type="journal article" date="2004" name="Science">
        <title>Illuminating the evolutionary history of chlamydiae.</title>
        <authorList>
            <person name="Horn M."/>
            <person name="Collingro A."/>
            <person name="Schmitz-Esser S."/>
            <person name="Beier C.L."/>
            <person name="Purkhold U."/>
            <person name="Fartmann B."/>
            <person name="Brandt P."/>
            <person name="Nyakatura G.J."/>
            <person name="Droege M."/>
            <person name="Frishman D."/>
            <person name="Rattei T."/>
            <person name="Mewes H."/>
            <person name="Wagner M."/>
        </authorList>
    </citation>
    <scope>NUCLEOTIDE SEQUENCE [LARGE SCALE GENOMIC DNA]</scope>
    <source>
        <strain evidence="1 2">UWE25</strain>
    </source>
</reference>
<dbReference type="AlphaFoldDB" id="Q6MA05"/>
<evidence type="ECO:0000313" key="2">
    <source>
        <dbReference type="Proteomes" id="UP000000529"/>
    </source>
</evidence>
<organism evidence="1 2">
    <name type="scientific">Protochlamydia amoebophila (strain UWE25)</name>
    <dbReference type="NCBI Taxonomy" id="264201"/>
    <lineage>
        <taxon>Bacteria</taxon>
        <taxon>Pseudomonadati</taxon>
        <taxon>Chlamydiota</taxon>
        <taxon>Chlamydiia</taxon>
        <taxon>Parachlamydiales</taxon>
        <taxon>Parachlamydiaceae</taxon>
        <taxon>Candidatus Protochlamydia</taxon>
    </lineage>
</organism>
<dbReference type="HOGENOM" id="CLU_612300_0_0_0"/>
<proteinExistence type="predicted"/>
<dbReference type="RefSeq" id="WP_011176415.1">
    <property type="nucleotide sequence ID" value="NC_005861.2"/>
</dbReference>
<name>Q6MA05_PARUW</name>
<keyword evidence="2" id="KW-1185">Reference proteome</keyword>
<accession>Q6MA05</accession>
<dbReference type="eggNOG" id="ENOG50345TA">
    <property type="taxonomic scope" value="Bacteria"/>
</dbReference>
<protein>
    <submittedName>
        <fullName evidence="1">Uncharacterized protein</fullName>
    </submittedName>
</protein>
<evidence type="ECO:0000313" key="1">
    <source>
        <dbReference type="EMBL" id="CAF24594.1"/>
    </source>
</evidence>
<dbReference type="KEGG" id="pcu:PC_RS08970"/>
<dbReference type="EMBL" id="BX908798">
    <property type="protein sequence ID" value="CAF24594.1"/>
    <property type="molecule type" value="Genomic_DNA"/>
</dbReference>
<dbReference type="OrthoDB" id="23443at2"/>
<gene>
    <name evidence="1" type="ORF">PC_RS08970</name>
</gene>
<sequence length="516" mass="59862">MSLPISTLTNQIIIKSENKPEEVEVKTTIFPTNIATTKYFINKVDVVGETPNSEFFMEFCYSGEKFVDPFSCDNTETYIRRWLIGSKEFRLIQDNENISYELLDRINKSIIQKKNLLIPQLETIQDKIKCLLSCELIINDNHTPSFILPPTYEICHQWEIENNEITLLRKNNDLIWQLFNKNTKTIAQVPFNESTFKTFYCESTTKRKIEIALKNYPLEHKIDFIKKHLALVPITHSIARIQFLCFKIFSQHYVKSCCPKYQFQFAAKEELSILGSGREFVINTSDKWIFNGPSCVFSQTIIKTKELDHPIHPFYIGIEPISKKSRIDDRVSVSQLIWAVTLVAHTGCDGNHAEIRIEGISDGFDNSQFSTSKNPISLEQGQYFMYVSHYRPSIESDVIFPGNEEAEYEERSAIYLAPSEKIKKMLIEIKKEKETPLKEKSPFSFFGSDSIVGRGCHNCTTWAREKLKMLNINLDDQINYLKLMSNQYKQILITKAKDYTEKDEVHLSCPPPLQRL</sequence>